<feature type="domain" description="Calcineurin-like phosphoesterase" evidence="1">
    <location>
        <begin position="54"/>
        <end position="250"/>
    </location>
</feature>
<keyword evidence="3" id="KW-1185">Reference proteome</keyword>
<name>I0WJ52_9FLAO</name>
<sequence length="1236" mass="141086">MKLFWVYLLSFRNKTALVSTILLWASIGCATLEPQYGIKTTKELTPPKANGSHTIFLIGDAGNADKSIGTQTLNHLSNRLKLASSNSTLLFLGDNIYQKGLPPEDDPSYASAQNKLKMQLKITNDFKGKTVFIPGNHDWYNGLKGLERQQLMVTDYLGDKKSFLPRKGCGLDILDINDNLTLITIDSEWFIQNWDKHPGINDQCDIKTRDAFFEELRSLINKNQNKTILIAIHHPLLTNGPHGGYYAASKHLFPIKKIPLPILGSVINLLRKTTGASPADVQHPQYKLLINRIETMLQGRDNIILVSGHEHSLQYIEDRGLKQIVSGSASKIEAAKAVQPISFTAGIPGYATLELFDNGEVWLQFYDTSNTTETLLYQKKIMESSKAKFTDSLSTTASHVQASVYDKKDTRKSTLYKWLWGTHYRHLYGTSISAKTLKLDTIFGGLTPIISGGGNQSMSLRLENPEGKEYVIRALKKNATRFLQTALFEDQYVEDVFKNTSTEAFIYDFYTTSHPYAPFILDTLSASLGLYHTRPQLYYIPKQPALRQYNNQYGDALYMLEERPSKEHIDADNFGNPQDIISTDDMMDNLRKDEKYKVDTKAYLRARLFDMLIGDWDRHSDQWRWSEFEIGDTIVYRPIPRDRDQVFAKVDGALLSLLVKLPPLRHIKNYQEKFAPPRWINKTAFPLDLLILNKTTEKEWVTQATEITEVLTDDLFEFAFTKLPIEIQDSTVQDIKRIFAIRRQKLPSYAARYYKQLLKTVLISGTDKDDRFIIQRNFDGSTTVKTFRIKKSGDQLMFSQTYTNDNSKEIWIYGLDDDDIYEVSGPYNNHAKLRLLGGLNNDTYTIEDGKKVLIYDYVSKKNTLENASNARKLLSDNYEINEYFYKKVPISILSTLPSLGYNPDDGLKLGFVTTLTKQNFIQNPFSEQHKFKANYYFATKGFEIFYNAQFPFARNQWNLVLNAHATSSNFAINYFGPGNETINTDKDNGMDFNRVRMQIYSFSPALMRIGKYGSALNAGLSIESIEVEETENRFINQPGIVEPRLFSHQQFLGIDLGYTFQNYDEPAQPSTGMSFNIQGGWKFNLNNTKRQVPYVESSIAFTLPLTLTKKFVLATRLKGKKLFSNDYDFFQGASLGGTDLRGYRNERFLGKQSFVHSSDLRLRFPNFKKSFIPMNLGVFGGFDYGRVWLQGEDSNSWHSATGGGLWLNAINMISLQTSYFKGKETGRFTFGIGFTF</sequence>
<dbReference type="Gene3D" id="3.60.21.10">
    <property type="match status" value="1"/>
</dbReference>
<dbReference type="InterPro" id="IPR004843">
    <property type="entry name" value="Calcineurin-like_PHP"/>
</dbReference>
<comment type="caution">
    <text evidence="2">The sequence shown here is derived from an EMBL/GenBank/DDBJ whole genome shotgun (WGS) entry which is preliminary data.</text>
</comment>
<dbReference type="EMBL" id="AJJU01000002">
    <property type="protein sequence ID" value="EID76418.1"/>
    <property type="molecule type" value="Genomic_DNA"/>
</dbReference>
<dbReference type="AlphaFoldDB" id="I0WJ52"/>
<dbReference type="GO" id="GO:0016787">
    <property type="term" value="F:hydrolase activity"/>
    <property type="evidence" value="ECO:0007669"/>
    <property type="project" value="InterPro"/>
</dbReference>
<dbReference type="PATRIC" id="fig|946077.3.peg.63"/>
<evidence type="ECO:0000313" key="2">
    <source>
        <dbReference type="EMBL" id="EID76418.1"/>
    </source>
</evidence>
<dbReference type="eggNOG" id="COG4775">
    <property type="taxonomic scope" value="Bacteria"/>
</dbReference>
<accession>I0WJ52</accession>
<proteinExistence type="predicted"/>
<reference evidence="2 3" key="1">
    <citation type="journal article" date="2012" name="J. Bacteriol.">
        <title>Genome Sequence of the Halotolerant Bacterium Imtechella halotolerans K1T.</title>
        <authorList>
            <person name="Kumar S."/>
            <person name="Vikram S."/>
            <person name="Subramanian S."/>
            <person name="Raghava G.P."/>
            <person name="Pinnaka A.K."/>
        </authorList>
    </citation>
    <scope>NUCLEOTIDE SEQUENCE [LARGE SCALE GENOMIC DNA]</scope>
    <source>
        <strain evidence="2 3">K1</strain>
    </source>
</reference>
<dbReference type="Proteomes" id="UP000005938">
    <property type="component" value="Unassembled WGS sequence"/>
</dbReference>
<dbReference type="PROSITE" id="PS51257">
    <property type="entry name" value="PROKAR_LIPOPROTEIN"/>
    <property type="match status" value="1"/>
</dbReference>
<organism evidence="2 3">
    <name type="scientific">Imtechella halotolerans K1</name>
    <dbReference type="NCBI Taxonomy" id="946077"/>
    <lineage>
        <taxon>Bacteria</taxon>
        <taxon>Pseudomonadati</taxon>
        <taxon>Bacteroidota</taxon>
        <taxon>Flavobacteriia</taxon>
        <taxon>Flavobacteriales</taxon>
        <taxon>Flavobacteriaceae</taxon>
        <taxon>Imtechella</taxon>
    </lineage>
</organism>
<evidence type="ECO:0000313" key="3">
    <source>
        <dbReference type="Proteomes" id="UP000005938"/>
    </source>
</evidence>
<evidence type="ECO:0000259" key="1">
    <source>
        <dbReference type="Pfam" id="PF00149"/>
    </source>
</evidence>
<gene>
    <name evidence="2" type="ORF">W5A_00305</name>
</gene>
<dbReference type="Pfam" id="PF00149">
    <property type="entry name" value="Metallophos"/>
    <property type="match status" value="1"/>
</dbReference>
<dbReference type="STRING" id="946077.W5A_00305"/>
<protein>
    <submittedName>
        <fullName evidence="2">Metallophosphoesterase</fullName>
    </submittedName>
</protein>
<dbReference type="OrthoDB" id="333971at2"/>
<dbReference type="SUPFAM" id="SSF56300">
    <property type="entry name" value="Metallo-dependent phosphatases"/>
    <property type="match status" value="1"/>
</dbReference>
<dbReference type="InterPro" id="IPR029052">
    <property type="entry name" value="Metallo-depent_PP-like"/>
</dbReference>
<dbReference type="RefSeq" id="WP_008236216.1">
    <property type="nucleotide sequence ID" value="NZ_AJJU01000002.1"/>
</dbReference>